<protein>
    <recommendedName>
        <fullName evidence="2">pH-response regulator protein palC</fullName>
    </recommendedName>
</protein>
<dbReference type="EMBL" id="JAAAHW010003125">
    <property type="protein sequence ID" value="KAF9988489.1"/>
    <property type="molecule type" value="Genomic_DNA"/>
</dbReference>
<feature type="region of interest" description="Disordered" evidence="3">
    <location>
        <begin position="1"/>
        <end position="38"/>
    </location>
</feature>
<feature type="compositionally biased region" description="Low complexity" evidence="3">
    <location>
        <begin position="28"/>
        <end position="38"/>
    </location>
</feature>
<name>A0A9P6SQ98_9FUNG</name>
<dbReference type="GO" id="GO:0005886">
    <property type="term" value="C:plasma membrane"/>
    <property type="evidence" value="ECO:0007669"/>
    <property type="project" value="TreeGrafter"/>
</dbReference>
<organism evidence="5 6">
    <name type="scientific">Modicella reniformis</name>
    <dbReference type="NCBI Taxonomy" id="1440133"/>
    <lineage>
        <taxon>Eukaryota</taxon>
        <taxon>Fungi</taxon>
        <taxon>Fungi incertae sedis</taxon>
        <taxon>Mucoromycota</taxon>
        <taxon>Mortierellomycotina</taxon>
        <taxon>Mortierellomycetes</taxon>
        <taxon>Mortierellales</taxon>
        <taxon>Mortierellaceae</taxon>
        <taxon>Modicella</taxon>
    </lineage>
</organism>
<evidence type="ECO:0000256" key="1">
    <source>
        <dbReference type="ARBA" id="ARBA00010997"/>
    </source>
</evidence>
<dbReference type="PANTHER" id="PTHR40463">
    <property type="entry name" value="PH-RESPONSE REGULATOR PROTEIN PALC"/>
    <property type="match status" value="1"/>
</dbReference>
<dbReference type="InterPro" id="IPR004328">
    <property type="entry name" value="BRO1_dom"/>
</dbReference>
<keyword evidence="6" id="KW-1185">Reference proteome</keyword>
<evidence type="ECO:0000256" key="3">
    <source>
        <dbReference type="SAM" id="MobiDB-lite"/>
    </source>
</evidence>
<dbReference type="OrthoDB" id="10266451at2759"/>
<proteinExistence type="inferred from homology"/>
<dbReference type="Gene3D" id="1.25.40.280">
    <property type="entry name" value="alix/aip1 like domains"/>
    <property type="match status" value="1"/>
</dbReference>
<feature type="compositionally biased region" description="Gly residues" evidence="3">
    <location>
        <begin position="1"/>
        <end position="26"/>
    </location>
</feature>
<evidence type="ECO:0000313" key="5">
    <source>
        <dbReference type="EMBL" id="KAF9988489.1"/>
    </source>
</evidence>
<evidence type="ECO:0000256" key="2">
    <source>
        <dbReference type="ARBA" id="ARBA00022193"/>
    </source>
</evidence>
<dbReference type="Pfam" id="PF03097">
    <property type="entry name" value="BRO1"/>
    <property type="match status" value="1"/>
</dbReference>
<evidence type="ECO:0000313" key="6">
    <source>
        <dbReference type="Proteomes" id="UP000749646"/>
    </source>
</evidence>
<sequence>GGGGHGIGSNGGSSGTGSGGGGGGGLFKKSTSSKSAKNSNTIGEFTDYLNNEDLAAIDHQLTTAADLYCKAAGVFEYIAQEMIPKWNKSMAAAVVLNHESNTGSHSGTSLSLGKTSSSSAAALKSLSESSRPVDASIKAARASAIRLSTSGGSIPSSTATSGSSKTSYVLLAKLTIGVKEEYERAYGLLKSVKDLNDISTEFRNHVKDAKVYYEAQAQTLLGMDAYEAQQYGKAIGFMSLARTTFLSLSKSSKAHTIAHAASFEYRLANEKVMAFQKINDSITFEQVPGQAELLGVMPNGRDLLSIKKYVAPRPSFGSAATAGEGGYGGADDSVNKLSYALQGAYF</sequence>
<dbReference type="AlphaFoldDB" id="A0A9P6SQ98"/>
<dbReference type="PANTHER" id="PTHR40463:SF1">
    <property type="entry name" value="PH-RESPONSE REGULATOR PROTEIN PALC"/>
    <property type="match status" value="1"/>
</dbReference>
<accession>A0A9P6SQ98</accession>
<dbReference type="InterPro" id="IPR037505">
    <property type="entry name" value="pH-resp_palC"/>
</dbReference>
<feature type="domain" description="BRO1" evidence="4">
    <location>
        <begin position="58"/>
        <end position="293"/>
    </location>
</feature>
<dbReference type="InterPro" id="IPR038499">
    <property type="entry name" value="BRO1_sf"/>
</dbReference>
<reference evidence="5" key="1">
    <citation type="journal article" date="2020" name="Fungal Divers.">
        <title>Resolving the Mortierellaceae phylogeny through synthesis of multi-gene phylogenetics and phylogenomics.</title>
        <authorList>
            <person name="Vandepol N."/>
            <person name="Liber J."/>
            <person name="Desiro A."/>
            <person name="Na H."/>
            <person name="Kennedy M."/>
            <person name="Barry K."/>
            <person name="Grigoriev I.V."/>
            <person name="Miller A.N."/>
            <person name="O'Donnell K."/>
            <person name="Stajich J.E."/>
            <person name="Bonito G."/>
        </authorList>
    </citation>
    <scope>NUCLEOTIDE SEQUENCE</scope>
    <source>
        <strain evidence="5">MES-2147</strain>
    </source>
</reference>
<gene>
    <name evidence="5" type="ORF">BGZ65_002975</name>
</gene>
<comment type="similarity">
    <text evidence="1">Belongs to the palC family.</text>
</comment>
<comment type="caution">
    <text evidence="5">The sequence shown here is derived from an EMBL/GenBank/DDBJ whole genome shotgun (WGS) entry which is preliminary data.</text>
</comment>
<evidence type="ECO:0000259" key="4">
    <source>
        <dbReference type="Pfam" id="PF03097"/>
    </source>
</evidence>
<dbReference type="Proteomes" id="UP000749646">
    <property type="component" value="Unassembled WGS sequence"/>
</dbReference>
<feature type="non-terminal residue" evidence="5">
    <location>
        <position position="346"/>
    </location>
</feature>
<dbReference type="GO" id="GO:0071467">
    <property type="term" value="P:cellular response to pH"/>
    <property type="evidence" value="ECO:0007669"/>
    <property type="project" value="InterPro"/>
</dbReference>